<sequence length="75" mass="7299">MTASLRVNGTAAASVNSHEGTLSPRTAITVGFAAPLPVEPVAPGTPPRTLGAAFASGTATTKNVNAAVAMNAAPK</sequence>
<evidence type="ECO:0000313" key="2">
    <source>
        <dbReference type="EMBL" id="CAB4798073.1"/>
    </source>
</evidence>
<feature type="region of interest" description="Disordered" evidence="1">
    <location>
        <begin position="1"/>
        <end position="20"/>
    </location>
</feature>
<organism evidence="2">
    <name type="scientific">freshwater metagenome</name>
    <dbReference type="NCBI Taxonomy" id="449393"/>
    <lineage>
        <taxon>unclassified sequences</taxon>
        <taxon>metagenomes</taxon>
        <taxon>ecological metagenomes</taxon>
    </lineage>
</organism>
<protein>
    <submittedName>
        <fullName evidence="2">Unannotated protein</fullName>
    </submittedName>
</protein>
<accession>A0A6J6XQI4</accession>
<proteinExistence type="predicted"/>
<dbReference type="EMBL" id="CAFAAH010000114">
    <property type="protein sequence ID" value="CAB4798073.1"/>
    <property type="molecule type" value="Genomic_DNA"/>
</dbReference>
<name>A0A6J6XQI4_9ZZZZ</name>
<dbReference type="AlphaFoldDB" id="A0A6J6XQI4"/>
<reference evidence="2" key="1">
    <citation type="submission" date="2020-05" db="EMBL/GenBank/DDBJ databases">
        <authorList>
            <person name="Chiriac C."/>
            <person name="Salcher M."/>
            <person name="Ghai R."/>
            <person name="Kavagutti S V."/>
        </authorList>
    </citation>
    <scope>NUCLEOTIDE SEQUENCE</scope>
</reference>
<evidence type="ECO:0000256" key="1">
    <source>
        <dbReference type="SAM" id="MobiDB-lite"/>
    </source>
</evidence>
<gene>
    <name evidence="2" type="ORF">UFOPK2996_00912</name>
</gene>